<dbReference type="RefSeq" id="WP_344797497.1">
    <property type="nucleotide sequence ID" value="NZ_BAABBN010000004.1"/>
</dbReference>
<organism evidence="2 3">
    <name type="scientific">Litoribacillus peritrichatus</name>
    <dbReference type="NCBI Taxonomy" id="718191"/>
    <lineage>
        <taxon>Bacteria</taxon>
        <taxon>Pseudomonadati</taxon>
        <taxon>Pseudomonadota</taxon>
        <taxon>Gammaproteobacteria</taxon>
        <taxon>Oceanospirillales</taxon>
        <taxon>Oceanospirillaceae</taxon>
        <taxon>Litoribacillus</taxon>
    </lineage>
</organism>
<proteinExistence type="predicted"/>
<comment type="caution">
    <text evidence="2">The sequence shown here is derived from an EMBL/GenBank/DDBJ whole genome shotgun (WGS) entry which is preliminary data.</text>
</comment>
<feature type="domain" description="N-acetyltransferase" evidence="1">
    <location>
        <begin position="14"/>
        <end position="168"/>
    </location>
</feature>
<dbReference type="InterPro" id="IPR016181">
    <property type="entry name" value="Acyl_CoA_acyltransferase"/>
</dbReference>
<dbReference type="Pfam" id="PF00583">
    <property type="entry name" value="Acetyltransf_1"/>
    <property type="match status" value="1"/>
</dbReference>
<dbReference type="Proteomes" id="UP001501565">
    <property type="component" value="Unassembled WGS sequence"/>
</dbReference>
<dbReference type="SUPFAM" id="SSF55729">
    <property type="entry name" value="Acyl-CoA N-acyltransferases (Nat)"/>
    <property type="match status" value="1"/>
</dbReference>
<dbReference type="Gene3D" id="3.40.630.30">
    <property type="match status" value="1"/>
</dbReference>
<evidence type="ECO:0000313" key="2">
    <source>
        <dbReference type="EMBL" id="GAA3921771.1"/>
    </source>
</evidence>
<evidence type="ECO:0000259" key="1">
    <source>
        <dbReference type="PROSITE" id="PS51186"/>
    </source>
</evidence>
<protein>
    <recommendedName>
        <fullName evidence="1">N-acetyltransferase domain-containing protein</fullName>
    </recommendedName>
</protein>
<evidence type="ECO:0000313" key="3">
    <source>
        <dbReference type="Proteomes" id="UP001501565"/>
    </source>
</evidence>
<accession>A0ABP7MEU8</accession>
<dbReference type="EMBL" id="BAABBN010000004">
    <property type="protein sequence ID" value="GAA3921771.1"/>
    <property type="molecule type" value="Genomic_DNA"/>
</dbReference>
<reference evidence="3" key="1">
    <citation type="journal article" date="2019" name="Int. J. Syst. Evol. Microbiol.">
        <title>The Global Catalogue of Microorganisms (GCM) 10K type strain sequencing project: providing services to taxonomists for standard genome sequencing and annotation.</title>
        <authorList>
            <consortium name="The Broad Institute Genomics Platform"/>
            <consortium name="The Broad Institute Genome Sequencing Center for Infectious Disease"/>
            <person name="Wu L."/>
            <person name="Ma J."/>
        </authorList>
    </citation>
    <scope>NUCLEOTIDE SEQUENCE [LARGE SCALE GENOMIC DNA]</scope>
    <source>
        <strain evidence="3">JCM 17551</strain>
    </source>
</reference>
<dbReference type="InterPro" id="IPR000182">
    <property type="entry name" value="GNAT_dom"/>
</dbReference>
<sequence>MERNTSSEIDLESLSQRLITEEDIPFLRDLYCTSRDYEVLNCGWPEHQLIPFLQQQFSLQHKYYFEVYGPEAFNVIEYFGEAVGRLYCEQSDKDIRLIDITLVRELRNSGVGSYLIKRLMQRADDILAKVLLHVLPENPALNLYLKLGFEQIGRNGSHLYMEYDPNNS</sequence>
<name>A0ABP7MEU8_9GAMM</name>
<gene>
    <name evidence="2" type="ORF">GCM10022277_17120</name>
</gene>
<dbReference type="PROSITE" id="PS51186">
    <property type="entry name" value="GNAT"/>
    <property type="match status" value="1"/>
</dbReference>
<keyword evidence="3" id="KW-1185">Reference proteome</keyword>